<dbReference type="Gene3D" id="2.120.10.10">
    <property type="match status" value="1"/>
</dbReference>
<dbReference type="CDD" id="cd15482">
    <property type="entry name" value="Sialidase_non-viral"/>
    <property type="match status" value="1"/>
</dbReference>
<dbReference type="Proteomes" id="UP000248749">
    <property type="component" value="Unassembled WGS sequence"/>
</dbReference>
<gene>
    <name evidence="1" type="ORF">C1I99_13900</name>
</gene>
<dbReference type="OrthoDB" id="20875at2"/>
<evidence type="ECO:0000313" key="1">
    <source>
        <dbReference type="EMBL" id="PZF98198.1"/>
    </source>
</evidence>
<keyword evidence="2" id="KW-1185">Reference proteome</keyword>
<protein>
    <recommendedName>
        <fullName evidence="3">Exo-alpha-sialidase</fullName>
    </recommendedName>
</protein>
<proteinExistence type="predicted"/>
<evidence type="ECO:0008006" key="3">
    <source>
        <dbReference type="Google" id="ProtNLM"/>
    </source>
</evidence>
<dbReference type="SUPFAM" id="SSF50939">
    <property type="entry name" value="Sialidases"/>
    <property type="match status" value="1"/>
</dbReference>
<accession>A0A2W2D3J6</accession>
<sequence>MTPAPTSRPAAAEVTAVRRIGDSAPHSAFTDLVRHRDGWFCAFREGASHVSGDGVIRLLSSADGRSWTSAAVLARPATDLRDPRFVARPDGRLQLLAAAVTGAAPKEFRTVTWLSDDGHRWGEPTPVGEPGIWVWQATWHAGAMYGVGYATREPRFVRLYRSADGVDLHPVVETLFLGGYPNESGLVFDPDGTATCLLRRDRDAATAQLGRARPPYREWRWTDLGVRVGGPALLRLPDGRLVAGVRRHDGGVRTAVCAVDPEPGRLTELVALPSGGDCSYPGLVWHDERLWVSYYSSHEGRTCVYLAEVALPEQPLAGVRGVG</sequence>
<evidence type="ECO:0000313" key="2">
    <source>
        <dbReference type="Proteomes" id="UP000248749"/>
    </source>
</evidence>
<dbReference type="EMBL" id="POUB01000080">
    <property type="protein sequence ID" value="PZF98198.1"/>
    <property type="molecule type" value="Genomic_DNA"/>
</dbReference>
<dbReference type="RefSeq" id="WP_111134635.1">
    <property type="nucleotide sequence ID" value="NZ_POUB01000080.1"/>
</dbReference>
<organism evidence="1 2">
    <name type="scientific">Micromonospora deserti</name>
    <dbReference type="NCBI Taxonomy" id="2070366"/>
    <lineage>
        <taxon>Bacteria</taxon>
        <taxon>Bacillati</taxon>
        <taxon>Actinomycetota</taxon>
        <taxon>Actinomycetes</taxon>
        <taxon>Micromonosporales</taxon>
        <taxon>Micromonosporaceae</taxon>
        <taxon>Micromonospora</taxon>
    </lineage>
</organism>
<reference evidence="1 2" key="1">
    <citation type="submission" date="2018-01" db="EMBL/GenBank/DDBJ databases">
        <title>Draft genome sequence of Salinispora sp. 13K206.</title>
        <authorList>
            <person name="Sahin N."/>
            <person name="Saygin H."/>
            <person name="Ay H."/>
        </authorList>
    </citation>
    <scope>NUCLEOTIDE SEQUENCE [LARGE SCALE GENOMIC DNA]</scope>
    <source>
        <strain evidence="1 2">13K206</strain>
    </source>
</reference>
<dbReference type="InterPro" id="IPR036278">
    <property type="entry name" value="Sialidase_sf"/>
</dbReference>
<dbReference type="AlphaFoldDB" id="A0A2W2D3J6"/>
<name>A0A2W2D3J6_9ACTN</name>
<comment type="caution">
    <text evidence="1">The sequence shown here is derived from an EMBL/GenBank/DDBJ whole genome shotgun (WGS) entry which is preliminary data.</text>
</comment>